<dbReference type="PANTHER" id="PTHR42982">
    <property type="entry name" value="SEC-INDEPENDENT PROTEIN TRANSLOCASE PROTEIN TATA"/>
    <property type="match status" value="1"/>
</dbReference>
<dbReference type="HAMAP" id="MF_00236">
    <property type="entry name" value="TatA_E"/>
    <property type="match status" value="1"/>
</dbReference>
<dbReference type="GO" id="GO:0033281">
    <property type="term" value="C:TAT protein transport complex"/>
    <property type="evidence" value="ECO:0007669"/>
    <property type="project" value="UniProtKB-UniRule"/>
</dbReference>
<feature type="region of interest" description="Disordered" evidence="10">
    <location>
        <begin position="39"/>
        <end position="62"/>
    </location>
</feature>
<evidence type="ECO:0000256" key="8">
    <source>
        <dbReference type="ARBA" id="ARBA00023136"/>
    </source>
</evidence>
<comment type="subunit">
    <text evidence="9">Forms a complex with TatC.</text>
</comment>
<keyword evidence="3 9" id="KW-1003">Cell membrane</keyword>
<dbReference type="Proteomes" id="UP000614469">
    <property type="component" value="Unassembled WGS sequence"/>
</dbReference>
<comment type="subcellular location">
    <subcellularLocation>
        <location evidence="1 9">Cell membrane</location>
        <topology evidence="1 9">Single-pass membrane protein</topology>
    </subcellularLocation>
</comment>
<evidence type="ECO:0000256" key="10">
    <source>
        <dbReference type="SAM" id="MobiDB-lite"/>
    </source>
</evidence>
<keyword evidence="6 9" id="KW-1133">Transmembrane helix</keyword>
<evidence type="ECO:0000313" key="12">
    <source>
        <dbReference type="Proteomes" id="UP000614469"/>
    </source>
</evidence>
<evidence type="ECO:0000256" key="6">
    <source>
        <dbReference type="ARBA" id="ARBA00022989"/>
    </source>
</evidence>
<keyword evidence="5 9" id="KW-0653">Protein transport</keyword>
<comment type="function">
    <text evidence="9">Part of the twin-arginine translocation (Tat) system that transports large folded proteins containing a characteristic twin-arginine motif in their signal peptide across membranes. TatA could form the protein-conducting channel of the Tat system.</text>
</comment>
<name>A0A8J6NKR3_9CHLR</name>
<keyword evidence="8 9" id="KW-0472">Membrane</keyword>
<dbReference type="AlphaFoldDB" id="A0A8J6NKR3"/>
<dbReference type="Gene3D" id="1.20.5.3310">
    <property type="match status" value="1"/>
</dbReference>
<gene>
    <name evidence="9 11" type="primary">tatA</name>
    <name evidence="11" type="ORF">H8E29_16020</name>
</gene>
<keyword evidence="7 9" id="KW-0811">Translocation</keyword>
<proteinExistence type="inferred from homology"/>
<accession>A0A8J6NKR3</accession>
<evidence type="ECO:0000256" key="7">
    <source>
        <dbReference type="ARBA" id="ARBA00023010"/>
    </source>
</evidence>
<evidence type="ECO:0000256" key="5">
    <source>
        <dbReference type="ARBA" id="ARBA00022927"/>
    </source>
</evidence>
<dbReference type="EMBL" id="JACNJN010000191">
    <property type="protein sequence ID" value="MBC8336770.1"/>
    <property type="molecule type" value="Genomic_DNA"/>
</dbReference>
<dbReference type="NCBIfam" id="TIGR01411">
    <property type="entry name" value="tatAE"/>
    <property type="match status" value="1"/>
</dbReference>
<evidence type="ECO:0000256" key="2">
    <source>
        <dbReference type="ARBA" id="ARBA00022448"/>
    </source>
</evidence>
<organism evidence="11 12">
    <name type="scientific">Candidatus Desulfolinea nitratireducens</name>
    <dbReference type="NCBI Taxonomy" id="2841698"/>
    <lineage>
        <taxon>Bacteria</taxon>
        <taxon>Bacillati</taxon>
        <taxon>Chloroflexota</taxon>
        <taxon>Anaerolineae</taxon>
        <taxon>Anaerolineales</taxon>
        <taxon>Anaerolineales incertae sedis</taxon>
        <taxon>Candidatus Desulfolinea</taxon>
    </lineage>
</organism>
<protein>
    <recommendedName>
        <fullName evidence="9">Sec-independent protein translocase protein TatA</fullName>
    </recommendedName>
</protein>
<evidence type="ECO:0000313" key="11">
    <source>
        <dbReference type="EMBL" id="MBC8336770.1"/>
    </source>
</evidence>
<reference evidence="11 12" key="1">
    <citation type="submission" date="2020-08" db="EMBL/GenBank/DDBJ databases">
        <title>Bridging the membrane lipid divide: bacteria of the FCB group superphylum have the potential to synthesize archaeal ether lipids.</title>
        <authorList>
            <person name="Villanueva L."/>
            <person name="Von Meijenfeldt F.A.B."/>
            <person name="Westbye A.B."/>
            <person name="Yadav S."/>
            <person name="Hopmans E.C."/>
            <person name="Dutilh B.E."/>
            <person name="Sinninghe Damste J.S."/>
        </authorList>
    </citation>
    <scope>NUCLEOTIDE SEQUENCE [LARGE SCALE GENOMIC DNA]</scope>
    <source>
        <strain evidence="11">NIOZ-UU36</strain>
    </source>
</reference>
<evidence type="ECO:0000256" key="1">
    <source>
        <dbReference type="ARBA" id="ARBA00004162"/>
    </source>
</evidence>
<dbReference type="InterPro" id="IPR006312">
    <property type="entry name" value="TatA/E"/>
</dbReference>
<dbReference type="GO" id="GO:0043953">
    <property type="term" value="P:protein transport by the Tat complex"/>
    <property type="evidence" value="ECO:0007669"/>
    <property type="project" value="UniProtKB-UniRule"/>
</dbReference>
<dbReference type="PANTHER" id="PTHR42982:SF1">
    <property type="entry name" value="SEC-INDEPENDENT PROTEIN TRANSLOCASE PROTEIN TATA"/>
    <property type="match status" value="1"/>
</dbReference>
<dbReference type="Pfam" id="PF02416">
    <property type="entry name" value="TatA_B_E"/>
    <property type="match status" value="1"/>
</dbReference>
<dbReference type="GO" id="GO:0008320">
    <property type="term" value="F:protein transmembrane transporter activity"/>
    <property type="evidence" value="ECO:0007669"/>
    <property type="project" value="UniProtKB-UniRule"/>
</dbReference>
<comment type="similarity">
    <text evidence="9">Belongs to the TatA/E family.</text>
</comment>
<comment type="caution">
    <text evidence="11">The sequence shown here is derived from an EMBL/GenBank/DDBJ whole genome shotgun (WGS) entry which is preliminary data.</text>
</comment>
<evidence type="ECO:0000256" key="9">
    <source>
        <dbReference type="HAMAP-Rule" id="MF_00236"/>
    </source>
</evidence>
<sequence>MFTKLGVPELLIILVIVVLLFGPGRLGKIAGELGSGIRNFREGIGEGKDNEESQEEEAKEEE</sequence>
<keyword evidence="2 9" id="KW-0813">Transport</keyword>
<keyword evidence="4 9" id="KW-0812">Transmembrane</keyword>
<feature type="compositionally biased region" description="Acidic residues" evidence="10">
    <location>
        <begin position="52"/>
        <end position="62"/>
    </location>
</feature>
<dbReference type="InterPro" id="IPR003369">
    <property type="entry name" value="TatA/B/E"/>
</dbReference>
<evidence type="ECO:0000256" key="4">
    <source>
        <dbReference type="ARBA" id="ARBA00022692"/>
    </source>
</evidence>
<evidence type="ECO:0000256" key="3">
    <source>
        <dbReference type="ARBA" id="ARBA00022475"/>
    </source>
</evidence>
<feature type="compositionally biased region" description="Basic and acidic residues" evidence="10">
    <location>
        <begin position="39"/>
        <end position="51"/>
    </location>
</feature>